<reference evidence="2 3" key="1">
    <citation type="submission" date="2016-10" db="EMBL/GenBank/DDBJ databases">
        <authorList>
            <person name="de Groot N.N."/>
        </authorList>
    </citation>
    <scope>NUCLEOTIDE SEQUENCE [LARGE SCALE GENOMIC DNA]</scope>
    <source>
        <strain evidence="2 3">NE2</strain>
    </source>
</reference>
<keyword evidence="1" id="KW-0812">Transmembrane</keyword>
<evidence type="ECO:0008006" key="4">
    <source>
        <dbReference type="Google" id="ProtNLM"/>
    </source>
</evidence>
<keyword evidence="3" id="KW-1185">Reference proteome</keyword>
<dbReference type="Pfam" id="PF11003">
    <property type="entry name" value="DUF2842"/>
    <property type="match status" value="1"/>
</dbReference>
<accession>A0A1I3W788</accession>
<dbReference type="OrthoDB" id="7510023at2"/>
<feature type="transmembrane region" description="Helical" evidence="1">
    <location>
        <begin position="41"/>
        <end position="61"/>
    </location>
</feature>
<keyword evidence="1" id="KW-0472">Membrane</keyword>
<evidence type="ECO:0000313" key="2">
    <source>
        <dbReference type="EMBL" id="SFK03139.1"/>
    </source>
</evidence>
<dbReference type="InterPro" id="IPR021265">
    <property type="entry name" value="DUF2842"/>
</dbReference>
<organism evidence="2 3">
    <name type="scientific">Methylocapsa palsarum</name>
    <dbReference type="NCBI Taxonomy" id="1612308"/>
    <lineage>
        <taxon>Bacteria</taxon>
        <taxon>Pseudomonadati</taxon>
        <taxon>Pseudomonadota</taxon>
        <taxon>Alphaproteobacteria</taxon>
        <taxon>Hyphomicrobiales</taxon>
        <taxon>Beijerinckiaceae</taxon>
        <taxon>Methylocapsa</taxon>
    </lineage>
</organism>
<gene>
    <name evidence="2" type="ORF">SAMN05444581_101384</name>
</gene>
<dbReference type="AlphaFoldDB" id="A0A1I3W788"/>
<sequence>MPRRIRKFIGAVVMVGFVLVYALVAMALAQARPIQQAPGLIQGLCYAALGLAWILPLMPLIRWMEKPDA</sequence>
<protein>
    <recommendedName>
        <fullName evidence="4">DUF2842 domain-containing protein</fullName>
    </recommendedName>
</protein>
<proteinExistence type="predicted"/>
<evidence type="ECO:0000256" key="1">
    <source>
        <dbReference type="SAM" id="Phobius"/>
    </source>
</evidence>
<name>A0A1I3W788_9HYPH</name>
<keyword evidence="1" id="KW-1133">Transmembrane helix</keyword>
<dbReference type="STRING" id="1612308.SAMN05444581_101384"/>
<dbReference type="EMBL" id="FOSN01000001">
    <property type="protein sequence ID" value="SFK03139.1"/>
    <property type="molecule type" value="Genomic_DNA"/>
</dbReference>
<evidence type="ECO:0000313" key="3">
    <source>
        <dbReference type="Proteomes" id="UP000198755"/>
    </source>
</evidence>
<dbReference type="Proteomes" id="UP000198755">
    <property type="component" value="Unassembled WGS sequence"/>
</dbReference>
<dbReference type="RefSeq" id="WP_091676694.1">
    <property type="nucleotide sequence ID" value="NZ_FOSN01000001.1"/>
</dbReference>